<dbReference type="EMBL" id="JAEFCI010013402">
    <property type="protein sequence ID" value="KAG5455426.1"/>
    <property type="molecule type" value="Genomic_DNA"/>
</dbReference>
<protein>
    <submittedName>
        <fullName evidence="1">Uncharacterized protein</fullName>
    </submittedName>
</protein>
<dbReference type="AlphaFoldDB" id="A0A8H7ZJ34"/>
<evidence type="ECO:0000313" key="2">
    <source>
        <dbReference type="Proteomes" id="UP000673691"/>
    </source>
</evidence>
<dbReference type="OrthoDB" id="189226at2759"/>
<evidence type="ECO:0000313" key="1">
    <source>
        <dbReference type="EMBL" id="KAG5455426.1"/>
    </source>
</evidence>
<feature type="non-terminal residue" evidence="1">
    <location>
        <position position="95"/>
    </location>
</feature>
<reference evidence="1 2" key="1">
    <citation type="journal article" name="Sci. Rep.">
        <title>Genome-scale phylogenetic analyses confirm Olpidium as the closest living zoosporic fungus to the non-flagellated, terrestrial fungi.</title>
        <authorList>
            <person name="Chang Y."/>
            <person name="Rochon D."/>
            <person name="Sekimoto S."/>
            <person name="Wang Y."/>
            <person name="Chovatia M."/>
            <person name="Sandor L."/>
            <person name="Salamov A."/>
            <person name="Grigoriev I.V."/>
            <person name="Stajich J.E."/>
            <person name="Spatafora J.W."/>
        </authorList>
    </citation>
    <scope>NUCLEOTIDE SEQUENCE [LARGE SCALE GENOMIC DNA]</scope>
    <source>
        <strain evidence="1">S191</strain>
    </source>
</reference>
<name>A0A8H7ZJ34_9FUNG</name>
<organism evidence="1 2">
    <name type="scientific">Olpidium bornovanus</name>
    <dbReference type="NCBI Taxonomy" id="278681"/>
    <lineage>
        <taxon>Eukaryota</taxon>
        <taxon>Fungi</taxon>
        <taxon>Fungi incertae sedis</taxon>
        <taxon>Olpidiomycota</taxon>
        <taxon>Olpidiomycotina</taxon>
        <taxon>Olpidiomycetes</taxon>
        <taxon>Olpidiales</taxon>
        <taxon>Olpidiaceae</taxon>
        <taxon>Olpidium</taxon>
    </lineage>
</organism>
<gene>
    <name evidence="1" type="ORF">BJ554DRAFT_5164</name>
</gene>
<comment type="caution">
    <text evidence="1">The sequence shown here is derived from an EMBL/GenBank/DDBJ whole genome shotgun (WGS) entry which is preliminary data.</text>
</comment>
<proteinExistence type="predicted"/>
<sequence length="95" mass="11191">MTIPIFGWGLWLANFVLLKRNWVDDQGKLKEAFLNITKYRTPVWIVSVRGWFPLFFPLLSTCYSCLRLAEYSNRNLLGPFPLPRCTRLTPRKQAE</sequence>
<accession>A0A8H7ZJ34</accession>
<dbReference type="Proteomes" id="UP000673691">
    <property type="component" value="Unassembled WGS sequence"/>
</dbReference>
<keyword evidence="2" id="KW-1185">Reference proteome</keyword>